<dbReference type="InterPro" id="IPR042099">
    <property type="entry name" value="ANL_N_sf"/>
</dbReference>
<dbReference type="GO" id="GO:0016874">
    <property type="term" value="F:ligase activity"/>
    <property type="evidence" value="ECO:0007669"/>
    <property type="project" value="UniProtKB-KW"/>
</dbReference>
<name>A0ABN1C455_SACER</name>
<comment type="similarity">
    <text evidence="1">Belongs to the ATP-dependent AMP-binding enzyme family.</text>
</comment>
<dbReference type="EMBL" id="BAAAGS010000003">
    <property type="protein sequence ID" value="GAA0511468.1"/>
    <property type="molecule type" value="Genomic_DNA"/>
</dbReference>
<feature type="domain" description="AMP-dependent synthetase/ligase" evidence="3">
    <location>
        <begin position="11"/>
        <end position="407"/>
    </location>
</feature>
<keyword evidence="5" id="KW-1185">Reference proteome</keyword>
<dbReference type="SUPFAM" id="SSF56801">
    <property type="entry name" value="Acetyl-CoA synthetase-like"/>
    <property type="match status" value="1"/>
</dbReference>
<dbReference type="PANTHER" id="PTHR22754">
    <property type="entry name" value="DISCO-INTERACTING PROTEIN 2 DIP2 -RELATED"/>
    <property type="match status" value="1"/>
</dbReference>
<dbReference type="Gene3D" id="3.40.50.12780">
    <property type="entry name" value="N-terminal domain of ligase-like"/>
    <property type="match status" value="1"/>
</dbReference>
<dbReference type="Proteomes" id="UP001500729">
    <property type="component" value="Unassembled WGS sequence"/>
</dbReference>
<dbReference type="InterPro" id="IPR045851">
    <property type="entry name" value="AMP-bd_C_sf"/>
</dbReference>
<dbReference type="InterPro" id="IPR020845">
    <property type="entry name" value="AMP-binding_CS"/>
</dbReference>
<organism evidence="4 5">
    <name type="scientific">Saccharopolyspora erythraea</name>
    <name type="common">Streptomyces erythraeus</name>
    <dbReference type="NCBI Taxonomy" id="1836"/>
    <lineage>
        <taxon>Bacteria</taxon>
        <taxon>Bacillati</taxon>
        <taxon>Actinomycetota</taxon>
        <taxon>Actinomycetes</taxon>
        <taxon>Pseudonocardiales</taxon>
        <taxon>Pseudonocardiaceae</taxon>
        <taxon>Saccharopolyspora</taxon>
    </lineage>
</organism>
<comment type="caution">
    <text evidence="4">The sequence shown here is derived from an EMBL/GenBank/DDBJ whole genome shotgun (WGS) entry which is preliminary data.</text>
</comment>
<dbReference type="InterPro" id="IPR000873">
    <property type="entry name" value="AMP-dep_synth/lig_dom"/>
</dbReference>
<dbReference type="PROSITE" id="PS00455">
    <property type="entry name" value="AMP_BINDING"/>
    <property type="match status" value="1"/>
</dbReference>
<gene>
    <name evidence="4" type="ORF">GCM10009533_07930</name>
</gene>
<protein>
    <submittedName>
        <fullName evidence="4">Fatty acyl-AMP ligase</fullName>
    </submittedName>
</protein>
<keyword evidence="2 4" id="KW-0436">Ligase</keyword>
<dbReference type="InterPro" id="IPR040097">
    <property type="entry name" value="FAAL/FAAC"/>
</dbReference>
<evidence type="ECO:0000313" key="4">
    <source>
        <dbReference type="EMBL" id="GAA0511468.1"/>
    </source>
</evidence>
<proteinExistence type="inferred from homology"/>
<dbReference type="PANTHER" id="PTHR22754:SF32">
    <property type="entry name" value="DISCO-INTERACTING PROTEIN 2"/>
    <property type="match status" value="1"/>
</dbReference>
<evidence type="ECO:0000256" key="1">
    <source>
        <dbReference type="ARBA" id="ARBA00006432"/>
    </source>
</evidence>
<evidence type="ECO:0000313" key="5">
    <source>
        <dbReference type="Proteomes" id="UP001500729"/>
    </source>
</evidence>
<sequence length="577" mass="62229">MHNNFVEHLRAQVAAHGDTRRYVHVRDQGGEPTEEVTTYARLDRQARATAAWLRDNAEPGRPVLLLHREAMDFLPAFLGCLYAGVVAVPAPLPHDARSAARVTGMLDDAGADLVLTTADCVDKLSSWVAEAGGARPVTFAATDMDALGDPETWRMPVLDTGSAAFIQYTSGSTSRSRGVVVTHGNLLHNETEIARVTAAGRARTLVSWLPHFHDLGLIGPLLHAFHTGCDAAVMSPTAFLKRPRRWLEVIDRYRAEVTAAPNFAYDLVARQVTDAQLAGLDLSCLRVAMNGAEPIRARTLAAVADRLRPAGFAPEAFVPCYGMAEVTLCASAAEVGAAPVHRDVDPAALERDTVDTAPAGDGTRLVSSGRSIGTEIRVVHPDSRRVLPDDRVGEIWLRGPSVTAGYWNRPHETAETFHARTADGDGPYLRTGDLGFLSGGELFVTGRRKDLVIVNGRNLYPHDIESVVAELHPALAQAAGAAFAVDAGHERIVVVHGVRTARLHGATPAELTTRIKAAVAAAFEVAAPSVVLVPRAVVHLTTSGKVRRRSMRDWFLRERTDVALHEDVEPAVQRLRA</sequence>
<dbReference type="RefSeq" id="WP_009949559.1">
    <property type="nucleotide sequence ID" value="NZ_BAAAGS010000003.1"/>
</dbReference>
<dbReference type="Gene3D" id="3.30.300.30">
    <property type="match status" value="1"/>
</dbReference>
<evidence type="ECO:0000259" key="3">
    <source>
        <dbReference type="Pfam" id="PF00501"/>
    </source>
</evidence>
<evidence type="ECO:0000256" key="2">
    <source>
        <dbReference type="ARBA" id="ARBA00022598"/>
    </source>
</evidence>
<dbReference type="Pfam" id="PF00501">
    <property type="entry name" value="AMP-binding"/>
    <property type="match status" value="1"/>
</dbReference>
<dbReference type="CDD" id="cd05931">
    <property type="entry name" value="FAAL"/>
    <property type="match status" value="1"/>
</dbReference>
<accession>A0ABN1C455</accession>
<reference evidence="4 5" key="1">
    <citation type="journal article" date="2019" name="Int. J. Syst. Evol. Microbiol.">
        <title>The Global Catalogue of Microorganisms (GCM) 10K type strain sequencing project: providing services to taxonomists for standard genome sequencing and annotation.</title>
        <authorList>
            <consortium name="The Broad Institute Genomics Platform"/>
            <consortium name="The Broad Institute Genome Sequencing Center for Infectious Disease"/>
            <person name="Wu L."/>
            <person name="Ma J."/>
        </authorList>
    </citation>
    <scope>NUCLEOTIDE SEQUENCE [LARGE SCALE GENOMIC DNA]</scope>
    <source>
        <strain evidence="4 5">JCM 10303</strain>
    </source>
</reference>